<sequence>MSSTALYPGNNPYVPPHPQYVQTQTQQSHSRLATANITNSSGAQGSSSPLYTNGLSSSAVNTVAQAAHQAAHGTVNAQAQYVAKVTIPGTGTPDGFYIGLEANATNLGSGVKSEWTDYVQPLSDIPSYPSTAKGHSTVIPLSTLPRATSTSAPRLGHYEMPSPHDQSADENSPSPSLSSPTTLLPVSHPLCPQAPLVPWASLSFGVRWAIVRAFRHVNHPFMFIAIQLLHLSQNDITCFILEINYECAAWKRACLWGKAGKAVWATLLKNPGVPASSKDIVDERHFQSIEGLAKEDIDLAIQFLLRVGLHEPMMEHVATELRALENIYSCHFNAVNIPWAILEEADRTPQEEHSDFGFKEGTAETQTVDGSFVGTFVETYRKPGVTQDLESPQYLAFLQGIRDSGSLEGSGGPSQPFILESANKYKVIAPPGVTKYLEMPELSEAPPPRRTYPSAPPSSSTSGGTRLVAQPTAQATGSEMTMTGALGGQPVPATNGNGTVDGSATASTGNGAHQPQTDITDDILHEFPLTESTEFVEAIMLSRGHVPYVQTADLPTFPVRPPIEISQPLDVSSYSNWDFGGEAIELFAEVSDSTSEPEPSLKRKLSKRPDSSNKRVAAP</sequence>
<feature type="region of interest" description="Disordered" evidence="1">
    <location>
        <begin position="443"/>
        <end position="517"/>
    </location>
</feature>
<feature type="compositionally biased region" description="Low complexity" evidence="1">
    <location>
        <begin position="172"/>
        <end position="181"/>
    </location>
</feature>
<feature type="region of interest" description="Disordered" evidence="1">
    <location>
        <begin position="589"/>
        <end position="619"/>
    </location>
</feature>
<protein>
    <submittedName>
        <fullName evidence="2">Uncharacterized protein</fullName>
    </submittedName>
</protein>
<evidence type="ECO:0000313" key="2">
    <source>
        <dbReference type="EMBL" id="KAH7324739.1"/>
    </source>
</evidence>
<evidence type="ECO:0000256" key="1">
    <source>
        <dbReference type="SAM" id="MobiDB-lite"/>
    </source>
</evidence>
<accession>A0A8K0WUH8</accession>
<feature type="compositionally biased region" description="Polar residues" evidence="1">
    <location>
        <begin position="471"/>
        <end position="481"/>
    </location>
</feature>
<feature type="compositionally biased region" description="Pro residues" evidence="1">
    <location>
        <begin position="445"/>
        <end position="456"/>
    </location>
</feature>
<comment type="caution">
    <text evidence="2">The sequence shown here is derived from an EMBL/GenBank/DDBJ whole genome shotgun (WGS) entry which is preliminary data.</text>
</comment>
<dbReference type="Proteomes" id="UP000813444">
    <property type="component" value="Unassembled WGS sequence"/>
</dbReference>
<name>A0A8K0WUH8_9HYPO</name>
<feature type="compositionally biased region" description="Polar residues" evidence="1">
    <location>
        <begin position="492"/>
        <end position="517"/>
    </location>
</feature>
<dbReference type="EMBL" id="JAGPNK010000003">
    <property type="protein sequence ID" value="KAH7324739.1"/>
    <property type="molecule type" value="Genomic_DNA"/>
</dbReference>
<feature type="compositionally biased region" description="Polar residues" evidence="1">
    <location>
        <begin position="20"/>
        <end position="30"/>
    </location>
</feature>
<feature type="region of interest" description="Disordered" evidence="1">
    <location>
        <begin position="1"/>
        <end position="30"/>
    </location>
</feature>
<organism evidence="2 3">
    <name type="scientific">Stachybotrys elegans</name>
    <dbReference type="NCBI Taxonomy" id="80388"/>
    <lineage>
        <taxon>Eukaryota</taxon>
        <taxon>Fungi</taxon>
        <taxon>Dikarya</taxon>
        <taxon>Ascomycota</taxon>
        <taxon>Pezizomycotina</taxon>
        <taxon>Sordariomycetes</taxon>
        <taxon>Hypocreomycetidae</taxon>
        <taxon>Hypocreales</taxon>
        <taxon>Stachybotryaceae</taxon>
        <taxon>Stachybotrys</taxon>
    </lineage>
</organism>
<gene>
    <name evidence="2" type="ORF">B0I35DRAFT_475961</name>
</gene>
<evidence type="ECO:0000313" key="3">
    <source>
        <dbReference type="Proteomes" id="UP000813444"/>
    </source>
</evidence>
<proteinExistence type="predicted"/>
<feature type="region of interest" description="Disordered" evidence="1">
    <location>
        <begin position="148"/>
        <end position="181"/>
    </location>
</feature>
<keyword evidence="3" id="KW-1185">Reference proteome</keyword>
<reference evidence="2" key="1">
    <citation type="journal article" date="2021" name="Nat. Commun.">
        <title>Genetic determinants of endophytism in the Arabidopsis root mycobiome.</title>
        <authorList>
            <person name="Mesny F."/>
            <person name="Miyauchi S."/>
            <person name="Thiergart T."/>
            <person name="Pickel B."/>
            <person name="Atanasova L."/>
            <person name="Karlsson M."/>
            <person name="Huettel B."/>
            <person name="Barry K.W."/>
            <person name="Haridas S."/>
            <person name="Chen C."/>
            <person name="Bauer D."/>
            <person name="Andreopoulos W."/>
            <person name="Pangilinan J."/>
            <person name="LaButti K."/>
            <person name="Riley R."/>
            <person name="Lipzen A."/>
            <person name="Clum A."/>
            <person name="Drula E."/>
            <person name="Henrissat B."/>
            <person name="Kohler A."/>
            <person name="Grigoriev I.V."/>
            <person name="Martin F.M."/>
            <person name="Hacquard S."/>
        </authorList>
    </citation>
    <scope>NUCLEOTIDE SEQUENCE</scope>
    <source>
        <strain evidence="2">MPI-CAGE-CH-0235</strain>
    </source>
</reference>
<dbReference type="AlphaFoldDB" id="A0A8K0WUH8"/>